<dbReference type="GO" id="GO:0005840">
    <property type="term" value="C:ribosome"/>
    <property type="evidence" value="ECO:0007669"/>
    <property type="project" value="UniProtKB-KW"/>
</dbReference>
<sequence length="156" mass="17363">MKLSVQEMTKEFAEESLQWTYKPPYDFYNVELSEETLAERLDGSYRSVLDETGALIGFFCTGESAKVPAGEKDGVYDEAAVDMGLGMHPSLTGQGNGNLFGKTVLAQIEAEHEGKPVRLSVATFNKRAIRLYENMGFVKRASFQTDVCPFITMIKE</sequence>
<proteinExistence type="predicted"/>
<gene>
    <name evidence="2" type="ORF">SAMN05421677_11390</name>
</gene>
<dbReference type="PROSITE" id="PS51186">
    <property type="entry name" value="GNAT"/>
    <property type="match status" value="1"/>
</dbReference>
<keyword evidence="2" id="KW-0687">Ribonucleoprotein</keyword>
<keyword evidence="3" id="KW-1185">Reference proteome</keyword>
<dbReference type="SUPFAM" id="SSF55729">
    <property type="entry name" value="Acyl-CoA N-acyltransferases (Nat)"/>
    <property type="match status" value="1"/>
</dbReference>
<reference evidence="3" key="1">
    <citation type="submission" date="2016-10" db="EMBL/GenBank/DDBJ databases">
        <authorList>
            <person name="Varghese N."/>
            <person name="Submissions S."/>
        </authorList>
    </citation>
    <scope>NUCLEOTIDE SEQUENCE [LARGE SCALE GENOMIC DNA]</scope>
    <source>
        <strain evidence="3">CGMCC 1.3703</strain>
    </source>
</reference>
<dbReference type="STRING" id="240303.SAMN05421677_11390"/>
<evidence type="ECO:0000259" key="1">
    <source>
        <dbReference type="PROSITE" id="PS51186"/>
    </source>
</evidence>
<organism evidence="2 3">
    <name type="scientific">Halobacillus aidingensis</name>
    <dbReference type="NCBI Taxonomy" id="240303"/>
    <lineage>
        <taxon>Bacteria</taxon>
        <taxon>Bacillati</taxon>
        <taxon>Bacillota</taxon>
        <taxon>Bacilli</taxon>
        <taxon>Bacillales</taxon>
        <taxon>Bacillaceae</taxon>
        <taxon>Halobacillus</taxon>
    </lineage>
</organism>
<name>A0A1H0QQW9_HALAD</name>
<keyword evidence="2" id="KW-0689">Ribosomal protein</keyword>
<accession>A0A1H0QQW9</accession>
<dbReference type="EMBL" id="FNIZ01000013">
    <property type="protein sequence ID" value="SDP19515.1"/>
    <property type="molecule type" value="Genomic_DNA"/>
</dbReference>
<dbReference type="RefSeq" id="WP_244157208.1">
    <property type="nucleotide sequence ID" value="NZ_FNIZ01000013.1"/>
</dbReference>
<dbReference type="Pfam" id="PF00583">
    <property type="entry name" value="Acetyltransf_1"/>
    <property type="match status" value="1"/>
</dbReference>
<dbReference type="InterPro" id="IPR000182">
    <property type="entry name" value="GNAT_dom"/>
</dbReference>
<feature type="domain" description="N-acetyltransferase" evidence="1">
    <location>
        <begin position="3"/>
        <end position="156"/>
    </location>
</feature>
<dbReference type="Gene3D" id="3.40.630.30">
    <property type="match status" value="1"/>
</dbReference>
<dbReference type="GO" id="GO:0016747">
    <property type="term" value="F:acyltransferase activity, transferring groups other than amino-acyl groups"/>
    <property type="evidence" value="ECO:0007669"/>
    <property type="project" value="InterPro"/>
</dbReference>
<protein>
    <submittedName>
        <fullName evidence="2">Ribosomal protein S18 acetylase RimI</fullName>
    </submittedName>
</protein>
<evidence type="ECO:0000313" key="2">
    <source>
        <dbReference type="EMBL" id="SDP19515.1"/>
    </source>
</evidence>
<evidence type="ECO:0000313" key="3">
    <source>
        <dbReference type="Proteomes" id="UP000198860"/>
    </source>
</evidence>
<dbReference type="InterPro" id="IPR016181">
    <property type="entry name" value="Acyl_CoA_acyltransferase"/>
</dbReference>
<dbReference type="Proteomes" id="UP000198860">
    <property type="component" value="Unassembled WGS sequence"/>
</dbReference>
<dbReference type="AlphaFoldDB" id="A0A1H0QQW9"/>